<comment type="subcellular location">
    <subcellularLocation>
        <location evidence="1">Cell outer membrane</location>
    </subcellularLocation>
</comment>
<dbReference type="SUPFAM" id="SSF103088">
    <property type="entry name" value="OmpA-like"/>
    <property type="match status" value="1"/>
</dbReference>
<reference evidence="7 8" key="1">
    <citation type="submission" date="2020-01" db="EMBL/GenBank/DDBJ databases">
        <title>Draft Genome Sequence of Vibrio sp. strain OCN044, Isolated from a Healthy Coral at Palmyra Atoll.</title>
        <authorList>
            <person name="Videau P."/>
            <person name="Loughran R."/>
            <person name="Esquivel A."/>
            <person name="Deadmond M."/>
            <person name="Paddock B.E."/>
            <person name="Saw J.H."/>
            <person name="Ushijima B."/>
        </authorList>
    </citation>
    <scope>NUCLEOTIDE SEQUENCE [LARGE SCALE GENOMIC DNA]</scope>
    <source>
        <strain evidence="7 8">OCN044</strain>
    </source>
</reference>
<feature type="signal peptide" evidence="5">
    <location>
        <begin position="1"/>
        <end position="22"/>
    </location>
</feature>
<keyword evidence="2 4" id="KW-0472">Membrane</keyword>
<evidence type="ECO:0000259" key="6">
    <source>
        <dbReference type="PROSITE" id="PS51123"/>
    </source>
</evidence>
<dbReference type="Pfam" id="PF00691">
    <property type="entry name" value="OmpA"/>
    <property type="match status" value="1"/>
</dbReference>
<keyword evidence="5" id="KW-0732">Signal</keyword>
<dbReference type="Proteomes" id="UP000478571">
    <property type="component" value="Unassembled WGS sequence"/>
</dbReference>
<dbReference type="InterPro" id="IPR050330">
    <property type="entry name" value="Bact_OuterMem_StrucFunc"/>
</dbReference>
<evidence type="ECO:0000256" key="1">
    <source>
        <dbReference type="ARBA" id="ARBA00004442"/>
    </source>
</evidence>
<sequence>MKSVSIFTLTSVGIALSFASQANEDEYSYIETPKATQVADLLDDDRDGVINARDLCPDTPQGAEINNDGCAKLVKEQEELSLRVLFEHDSYEINPAFADQIQTMADFLEKYASASIQIQGHTSKVGPEAYNYNLSEQRATAVQDELLYYGIEPERVTIVGYGESRLEDEGDDEVAHAANRRVTANVVGLDEKVIEEWSIFSIIEK</sequence>
<dbReference type="Gene3D" id="3.30.1330.60">
    <property type="entry name" value="OmpA-like domain"/>
    <property type="match status" value="1"/>
</dbReference>
<dbReference type="RefSeq" id="WP_160931020.1">
    <property type="nucleotide sequence ID" value="NZ_WWEU01000005.1"/>
</dbReference>
<keyword evidence="3" id="KW-0998">Cell outer membrane</keyword>
<comment type="caution">
    <text evidence="7">The sequence shown here is derived from an EMBL/GenBank/DDBJ whole genome shotgun (WGS) entry which is preliminary data.</text>
</comment>
<evidence type="ECO:0000256" key="2">
    <source>
        <dbReference type="ARBA" id="ARBA00023136"/>
    </source>
</evidence>
<name>A0A6L8LWB4_9VIBR</name>
<protein>
    <submittedName>
        <fullName evidence="7">OmpA family protein</fullName>
    </submittedName>
</protein>
<dbReference type="EMBL" id="WWEU01000005">
    <property type="protein sequence ID" value="MYM60408.1"/>
    <property type="molecule type" value="Genomic_DNA"/>
</dbReference>
<accession>A0A6L8LWB4</accession>
<evidence type="ECO:0000256" key="3">
    <source>
        <dbReference type="ARBA" id="ARBA00023237"/>
    </source>
</evidence>
<evidence type="ECO:0000313" key="7">
    <source>
        <dbReference type="EMBL" id="MYM60408.1"/>
    </source>
</evidence>
<dbReference type="PROSITE" id="PS51123">
    <property type="entry name" value="OMPA_2"/>
    <property type="match status" value="1"/>
</dbReference>
<gene>
    <name evidence="7" type="ORF">GTG28_14340</name>
</gene>
<evidence type="ECO:0000256" key="4">
    <source>
        <dbReference type="PROSITE-ProRule" id="PRU00473"/>
    </source>
</evidence>
<feature type="domain" description="OmpA-like" evidence="6">
    <location>
        <begin position="73"/>
        <end position="190"/>
    </location>
</feature>
<keyword evidence="8" id="KW-1185">Reference proteome</keyword>
<feature type="chain" id="PRO_5026685829" evidence="5">
    <location>
        <begin position="23"/>
        <end position="205"/>
    </location>
</feature>
<dbReference type="InterPro" id="IPR006665">
    <property type="entry name" value="OmpA-like"/>
</dbReference>
<dbReference type="CDD" id="cd07185">
    <property type="entry name" value="OmpA_C-like"/>
    <property type="match status" value="1"/>
</dbReference>
<dbReference type="InterPro" id="IPR036737">
    <property type="entry name" value="OmpA-like_sf"/>
</dbReference>
<dbReference type="PRINTS" id="PR01021">
    <property type="entry name" value="OMPADOMAIN"/>
</dbReference>
<dbReference type="PANTHER" id="PTHR30329">
    <property type="entry name" value="STATOR ELEMENT OF FLAGELLAR MOTOR COMPLEX"/>
    <property type="match status" value="1"/>
</dbReference>
<evidence type="ECO:0000313" key="8">
    <source>
        <dbReference type="Proteomes" id="UP000478571"/>
    </source>
</evidence>
<dbReference type="AlphaFoldDB" id="A0A6L8LWB4"/>
<dbReference type="InterPro" id="IPR006664">
    <property type="entry name" value="OMP_bac"/>
</dbReference>
<organism evidence="7 8">
    <name type="scientific">Vibrio tetraodonis subsp. pristinus</name>
    <dbReference type="NCBI Taxonomy" id="2695891"/>
    <lineage>
        <taxon>Bacteria</taxon>
        <taxon>Pseudomonadati</taxon>
        <taxon>Pseudomonadota</taxon>
        <taxon>Gammaproteobacteria</taxon>
        <taxon>Vibrionales</taxon>
        <taxon>Vibrionaceae</taxon>
        <taxon>Vibrio</taxon>
    </lineage>
</organism>
<dbReference type="PANTHER" id="PTHR30329:SF21">
    <property type="entry name" value="LIPOPROTEIN YIAD-RELATED"/>
    <property type="match status" value="1"/>
</dbReference>
<evidence type="ECO:0000256" key="5">
    <source>
        <dbReference type="SAM" id="SignalP"/>
    </source>
</evidence>
<proteinExistence type="predicted"/>
<dbReference type="GO" id="GO:0009279">
    <property type="term" value="C:cell outer membrane"/>
    <property type="evidence" value="ECO:0007669"/>
    <property type="project" value="UniProtKB-SubCell"/>
</dbReference>